<protein>
    <submittedName>
        <fullName evidence="6">Energy-coupling factor transporter transmembrane protein EcfT</fullName>
    </submittedName>
</protein>
<keyword evidence="2 5" id="KW-0812">Transmembrane</keyword>
<evidence type="ECO:0000313" key="6">
    <source>
        <dbReference type="EMBL" id="MCQ1537448.1"/>
    </source>
</evidence>
<feature type="transmembrane region" description="Helical" evidence="5">
    <location>
        <begin position="234"/>
        <end position="261"/>
    </location>
</feature>
<dbReference type="Proteomes" id="UP001524383">
    <property type="component" value="Unassembled WGS sequence"/>
</dbReference>
<sequence length="262" mass="27948">MQEIMQYIPGNGIFHRVHPLTKLLFTVIIVILAVLTSDLLLLAFLLVAVFLAAWAGGLGRGLTEQIPLLLVLGVMLVLFTVLTMHGGEVLFTLIPAGIPLIGGGLPVTTGALLFGTILSLRFAVMLFAFQLLVVSTKPGELVTTLRQLKMPIDYTLMFLIALRFIPTLQREGIRISEAQLARGYAPGDGMMGKVRGLKPVILPLILNALGKADTLGLTIDMRGYRRGRADTGTLSFGALDGVVILAALALAAIVAATNIILV</sequence>
<evidence type="ECO:0000313" key="7">
    <source>
        <dbReference type="Proteomes" id="UP001524383"/>
    </source>
</evidence>
<organism evidence="6 7">
    <name type="scientific">Methanocalculus taiwanensis</name>
    <dbReference type="NCBI Taxonomy" id="106207"/>
    <lineage>
        <taxon>Archaea</taxon>
        <taxon>Methanobacteriati</taxon>
        <taxon>Methanobacteriota</taxon>
        <taxon>Stenosarchaea group</taxon>
        <taxon>Methanomicrobia</taxon>
        <taxon>Methanomicrobiales</taxon>
        <taxon>Methanocalculaceae</taxon>
        <taxon>Methanocalculus</taxon>
    </lineage>
</organism>
<accession>A0ABD4TEL2</accession>
<dbReference type="PANTHER" id="PTHR33514:SF13">
    <property type="entry name" value="PROTEIN ABCI12, CHLOROPLASTIC"/>
    <property type="match status" value="1"/>
</dbReference>
<evidence type="ECO:0000256" key="1">
    <source>
        <dbReference type="ARBA" id="ARBA00004141"/>
    </source>
</evidence>
<evidence type="ECO:0000256" key="5">
    <source>
        <dbReference type="SAM" id="Phobius"/>
    </source>
</evidence>
<comment type="caution">
    <text evidence="6">The sequence shown here is derived from an EMBL/GenBank/DDBJ whole genome shotgun (WGS) entry which is preliminary data.</text>
</comment>
<dbReference type="EMBL" id="VOTZ01000001">
    <property type="protein sequence ID" value="MCQ1537448.1"/>
    <property type="molecule type" value="Genomic_DNA"/>
</dbReference>
<keyword evidence="3 5" id="KW-1133">Transmembrane helix</keyword>
<dbReference type="Pfam" id="PF02361">
    <property type="entry name" value="CbiQ"/>
    <property type="match status" value="1"/>
</dbReference>
<proteinExistence type="predicted"/>
<dbReference type="PANTHER" id="PTHR33514">
    <property type="entry name" value="PROTEIN ABCI12, CHLOROPLASTIC"/>
    <property type="match status" value="1"/>
</dbReference>
<dbReference type="InterPro" id="IPR003339">
    <property type="entry name" value="ABC/ECF_trnsptr_transmembrane"/>
</dbReference>
<name>A0ABD4TEL2_9EURY</name>
<dbReference type="RefSeq" id="WP_255331350.1">
    <property type="nucleotide sequence ID" value="NZ_VOTZ01000001.1"/>
</dbReference>
<evidence type="ECO:0000256" key="2">
    <source>
        <dbReference type="ARBA" id="ARBA00022692"/>
    </source>
</evidence>
<reference evidence="6 7" key="1">
    <citation type="submission" date="2019-08" db="EMBL/GenBank/DDBJ databases">
        <authorList>
            <person name="Chen S.-C."/>
            <person name="Lai M.-C."/>
            <person name="You Y.-T."/>
        </authorList>
    </citation>
    <scope>NUCLEOTIDE SEQUENCE [LARGE SCALE GENOMIC DNA]</scope>
    <source>
        <strain evidence="6 7">P2F9704a</strain>
    </source>
</reference>
<feature type="transmembrane region" description="Helical" evidence="5">
    <location>
        <begin position="90"/>
        <end position="113"/>
    </location>
</feature>
<dbReference type="AlphaFoldDB" id="A0ABD4TEL2"/>
<dbReference type="GO" id="GO:0005886">
    <property type="term" value="C:plasma membrane"/>
    <property type="evidence" value="ECO:0007669"/>
    <property type="project" value="UniProtKB-ARBA"/>
</dbReference>
<feature type="transmembrane region" description="Helical" evidence="5">
    <location>
        <begin position="23"/>
        <end position="54"/>
    </location>
</feature>
<keyword evidence="7" id="KW-1185">Reference proteome</keyword>
<dbReference type="CDD" id="cd16914">
    <property type="entry name" value="EcfT"/>
    <property type="match status" value="1"/>
</dbReference>
<gene>
    <name evidence="6" type="ORF">FTO68_00285</name>
</gene>
<evidence type="ECO:0000256" key="4">
    <source>
        <dbReference type="ARBA" id="ARBA00023136"/>
    </source>
</evidence>
<feature type="transmembrane region" description="Helical" evidence="5">
    <location>
        <begin position="66"/>
        <end position="84"/>
    </location>
</feature>
<keyword evidence="4 5" id="KW-0472">Membrane</keyword>
<comment type="subcellular location">
    <subcellularLocation>
        <location evidence="1">Membrane</location>
        <topology evidence="1">Multi-pass membrane protein</topology>
    </subcellularLocation>
</comment>
<evidence type="ECO:0000256" key="3">
    <source>
        <dbReference type="ARBA" id="ARBA00022989"/>
    </source>
</evidence>